<dbReference type="EMBL" id="BLBS01000032">
    <property type="protein sequence ID" value="GET89025.1"/>
    <property type="molecule type" value="Genomic_DNA"/>
</dbReference>
<dbReference type="PANTHER" id="PTHR36530:SF1">
    <property type="entry name" value="AMOEBIASIN-1"/>
    <property type="match status" value="1"/>
</dbReference>
<dbReference type="GO" id="GO:0004869">
    <property type="term" value="F:cysteine-type endopeptidase inhibitor activity"/>
    <property type="evidence" value="ECO:0007669"/>
    <property type="project" value="UniProtKB-KW"/>
</dbReference>
<organism evidence="4 5">
    <name type="scientific">Leishmania tarentolae</name>
    <name type="common">Sauroleishmania tarentolae</name>
    <dbReference type="NCBI Taxonomy" id="5689"/>
    <lineage>
        <taxon>Eukaryota</taxon>
        <taxon>Discoba</taxon>
        <taxon>Euglenozoa</taxon>
        <taxon>Kinetoplastea</taxon>
        <taxon>Metakinetoplastina</taxon>
        <taxon>Trypanosomatida</taxon>
        <taxon>Trypanosomatidae</taxon>
        <taxon>Leishmaniinae</taxon>
        <taxon>Leishmania</taxon>
        <taxon>lizard Leishmania</taxon>
    </lineage>
</organism>
<name>A0A640KJ34_LEITA</name>
<keyword evidence="2" id="KW-0789">Thiol protease inhibitor</keyword>
<evidence type="ECO:0000259" key="3">
    <source>
        <dbReference type="Pfam" id="PF09394"/>
    </source>
</evidence>
<dbReference type="InterPro" id="IPR052781">
    <property type="entry name" value="Cys_protease_inhibitor_I42"/>
</dbReference>
<sequence>MPLSYTLKDDEKLVEAALGSTTEIHLEGNPTTGYTWTREGFLGKEILSDENLEVTCKYTAAGAPHFMVGTGGTYTVLVKPKKRGRHTLNMVYVRVFDGLKPQDKRFMLHFNVM</sequence>
<keyword evidence="1" id="KW-0646">Protease inhibitor</keyword>
<evidence type="ECO:0000313" key="4">
    <source>
        <dbReference type="EMBL" id="GET89025.1"/>
    </source>
</evidence>
<dbReference type="AlphaFoldDB" id="A0A640KJ34"/>
<keyword evidence="5" id="KW-1185">Reference proteome</keyword>
<dbReference type="OrthoDB" id="271849at2759"/>
<dbReference type="Pfam" id="PF09394">
    <property type="entry name" value="Inhibitor_I42"/>
    <property type="match status" value="1"/>
</dbReference>
<dbReference type="PANTHER" id="PTHR36530">
    <property type="entry name" value="INHIBITOR OF CYSTEINE PEPTIDASE"/>
    <property type="match status" value="1"/>
</dbReference>
<evidence type="ECO:0000256" key="1">
    <source>
        <dbReference type="ARBA" id="ARBA00022690"/>
    </source>
</evidence>
<dbReference type="Proteomes" id="UP000419144">
    <property type="component" value="Unassembled WGS sequence"/>
</dbReference>
<dbReference type="InterPro" id="IPR018990">
    <property type="entry name" value="Prot_inh_I42_chagasin"/>
</dbReference>
<dbReference type="InterPro" id="IPR036331">
    <property type="entry name" value="Chagasin-like_sf"/>
</dbReference>
<protein>
    <submittedName>
        <fullName evidence="4">Inhibitor of cysteine peptidase</fullName>
    </submittedName>
</protein>
<reference evidence="4" key="1">
    <citation type="submission" date="2019-11" db="EMBL/GenBank/DDBJ databases">
        <title>Leishmania tarentolae CDS.</title>
        <authorList>
            <person name="Goto Y."/>
            <person name="Yamagishi J."/>
        </authorList>
    </citation>
    <scope>NUCLEOTIDE SEQUENCE [LARGE SCALE GENOMIC DNA]</scope>
    <source>
        <strain evidence="4">Parrot Tar II</strain>
    </source>
</reference>
<dbReference type="SUPFAM" id="SSF141066">
    <property type="entry name" value="ICP-like"/>
    <property type="match status" value="1"/>
</dbReference>
<feature type="domain" description="Proteinase inhibitor I42 chagasin" evidence="3">
    <location>
        <begin position="17"/>
        <end position="109"/>
    </location>
</feature>
<evidence type="ECO:0000256" key="2">
    <source>
        <dbReference type="ARBA" id="ARBA00022704"/>
    </source>
</evidence>
<comment type="caution">
    <text evidence="4">The sequence shown here is derived from an EMBL/GenBank/DDBJ whole genome shotgun (WGS) entry which is preliminary data.</text>
</comment>
<dbReference type="Gene3D" id="2.60.40.2020">
    <property type="match status" value="1"/>
</dbReference>
<proteinExistence type="predicted"/>
<gene>
    <name evidence="4" type="ORF">LtaPh_2419300</name>
</gene>
<accession>A0A640KJ34</accession>
<dbReference type="VEuPathDB" id="TriTrypDB:LtaPh_2419300"/>
<evidence type="ECO:0000313" key="5">
    <source>
        <dbReference type="Proteomes" id="UP000419144"/>
    </source>
</evidence>